<evidence type="ECO:0000313" key="6">
    <source>
        <dbReference type="EMBL" id="KAF6223022.1"/>
    </source>
</evidence>
<reference evidence="6 7" key="1">
    <citation type="journal article" date="2020" name="Genomics">
        <title>Complete, high-quality genomes from long-read metagenomic sequencing of two wolf lichen thalli reveals enigmatic genome architecture.</title>
        <authorList>
            <person name="McKenzie S.K."/>
            <person name="Walston R.F."/>
            <person name="Allen J.L."/>
        </authorList>
    </citation>
    <scope>NUCLEOTIDE SEQUENCE [LARGE SCALE GENOMIC DNA]</scope>
    <source>
        <strain evidence="6">WasteWater1</strain>
    </source>
</reference>
<keyword evidence="7" id="KW-1185">Reference proteome</keyword>
<evidence type="ECO:0008006" key="8">
    <source>
        <dbReference type="Google" id="ProtNLM"/>
    </source>
</evidence>
<evidence type="ECO:0000256" key="3">
    <source>
        <dbReference type="ARBA" id="ARBA00022989"/>
    </source>
</evidence>
<dbReference type="EMBL" id="JACCJB010000011">
    <property type="protein sequence ID" value="KAF6223022.1"/>
    <property type="molecule type" value="Genomic_DNA"/>
</dbReference>
<dbReference type="InterPro" id="IPR052786">
    <property type="entry name" value="Spore_wall_assembly"/>
</dbReference>
<dbReference type="GO" id="GO:0005619">
    <property type="term" value="C:ascospore wall"/>
    <property type="evidence" value="ECO:0007669"/>
    <property type="project" value="TreeGrafter"/>
</dbReference>
<dbReference type="GO" id="GO:0005628">
    <property type="term" value="C:prospore membrane"/>
    <property type="evidence" value="ECO:0007669"/>
    <property type="project" value="TreeGrafter"/>
</dbReference>
<accession>A0A8H6CGC6</accession>
<organism evidence="6 7">
    <name type="scientific">Letharia lupina</name>
    <dbReference type="NCBI Taxonomy" id="560253"/>
    <lineage>
        <taxon>Eukaryota</taxon>
        <taxon>Fungi</taxon>
        <taxon>Dikarya</taxon>
        <taxon>Ascomycota</taxon>
        <taxon>Pezizomycotina</taxon>
        <taxon>Lecanoromycetes</taxon>
        <taxon>OSLEUM clade</taxon>
        <taxon>Lecanoromycetidae</taxon>
        <taxon>Lecanorales</taxon>
        <taxon>Lecanorineae</taxon>
        <taxon>Parmeliaceae</taxon>
        <taxon>Letharia</taxon>
    </lineage>
</organism>
<dbReference type="GO" id="GO:0005811">
    <property type="term" value="C:lipid droplet"/>
    <property type="evidence" value="ECO:0007669"/>
    <property type="project" value="TreeGrafter"/>
</dbReference>
<evidence type="ECO:0000256" key="1">
    <source>
        <dbReference type="ARBA" id="ARBA00004141"/>
    </source>
</evidence>
<dbReference type="Proteomes" id="UP000593566">
    <property type="component" value="Unassembled WGS sequence"/>
</dbReference>
<dbReference type="GeneID" id="59329492"/>
<evidence type="ECO:0000256" key="4">
    <source>
        <dbReference type="ARBA" id="ARBA00023136"/>
    </source>
</evidence>
<dbReference type="InterPro" id="IPR059112">
    <property type="entry name" value="CysZ/EI24"/>
</dbReference>
<feature type="transmembrane region" description="Helical" evidence="5">
    <location>
        <begin position="221"/>
        <end position="245"/>
    </location>
</feature>
<proteinExistence type="predicted"/>
<protein>
    <recommendedName>
        <fullName evidence="8">Outer spore wall protein RRT8</fullName>
    </recommendedName>
</protein>
<evidence type="ECO:0000256" key="5">
    <source>
        <dbReference type="SAM" id="Phobius"/>
    </source>
</evidence>
<dbReference type="AlphaFoldDB" id="A0A8H6CGC6"/>
<feature type="transmembrane region" description="Helical" evidence="5">
    <location>
        <begin position="168"/>
        <end position="188"/>
    </location>
</feature>
<dbReference type="PANTHER" id="PTHR34292">
    <property type="entry name" value="OUTER SPORE WALL PROTEIN LDS1"/>
    <property type="match status" value="1"/>
</dbReference>
<name>A0A8H6CGC6_9LECA</name>
<evidence type="ECO:0000313" key="7">
    <source>
        <dbReference type="Proteomes" id="UP000593566"/>
    </source>
</evidence>
<keyword evidence="2 5" id="KW-0812">Transmembrane</keyword>
<dbReference type="RefSeq" id="XP_037152368.1">
    <property type="nucleotide sequence ID" value="XM_037292006.1"/>
</dbReference>
<comment type="subcellular location">
    <subcellularLocation>
        <location evidence="1">Membrane</location>
        <topology evidence="1">Multi-pass membrane protein</topology>
    </subcellularLocation>
</comment>
<dbReference type="Pfam" id="PF07264">
    <property type="entry name" value="EI24"/>
    <property type="match status" value="1"/>
</dbReference>
<keyword evidence="3 5" id="KW-1133">Transmembrane helix</keyword>
<dbReference type="PANTHER" id="PTHR34292:SF2">
    <property type="entry name" value="OUTER SPORE WALL PROTEIN LDS1"/>
    <property type="match status" value="1"/>
</dbReference>
<keyword evidence="4 5" id="KW-0472">Membrane</keyword>
<evidence type="ECO:0000256" key="2">
    <source>
        <dbReference type="ARBA" id="ARBA00022692"/>
    </source>
</evidence>
<sequence>MADKVRDVAVGEADRIKTLTVQAARSAAYLYPVKGIYYFLSHRSLWKPLTTKLAPTMTLGLGVTTFMFLFTYVPQVAVMAFTSGPLAAVSAALLVLSESSTLFTILSKTFLIEDALTDTFDGVLVSKNTTNLVSEGRQIKGGSDIMGKLGKLTKKPFQKFTPTAIIRYFMYLPLNFIPVVGTVLFVVLQGRRAGPAAHSRYFQLKQWNSTQKQKHIEEYKAAYTSFGVAAVLLELVPIASILFAFTNTVGAALWAADIEKGNVTTEGTAPGLNEQARKAE</sequence>
<gene>
    <name evidence="6" type="ORF">HO133_001074</name>
</gene>
<feature type="transmembrane region" description="Helical" evidence="5">
    <location>
        <begin position="53"/>
        <end position="73"/>
    </location>
</feature>
<comment type="caution">
    <text evidence="6">The sequence shown here is derived from an EMBL/GenBank/DDBJ whole genome shotgun (WGS) entry which is preliminary data.</text>
</comment>